<accession>A0A806KKD4</accession>
<dbReference type="GO" id="GO:0006313">
    <property type="term" value="P:DNA transposition"/>
    <property type="evidence" value="ECO:0007669"/>
    <property type="project" value="InterPro"/>
</dbReference>
<sequence>MGNRKRYTAEEKIKILREVLEEGKSISKTTEFTLVFSFCKRMTGQVKGKSSFVT</sequence>
<dbReference type="InterPro" id="IPR010921">
    <property type="entry name" value="Trp_repressor/repl_initiator"/>
</dbReference>
<dbReference type="GO" id="GO:0043565">
    <property type="term" value="F:sequence-specific DNA binding"/>
    <property type="evidence" value="ECO:0007669"/>
    <property type="project" value="InterPro"/>
</dbReference>
<protein>
    <recommendedName>
        <fullName evidence="2">Transposase</fullName>
    </recommendedName>
</protein>
<proteinExistence type="predicted"/>
<reference evidence="1" key="1">
    <citation type="submission" date="2012-03" db="EMBL/GenBank/DDBJ databases">
        <title>Functional metagenomics reveals considerable lignocellulase gene clusters in the gut microbiome of a wood-feeding higher termite.</title>
        <authorList>
            <person name="Liu N."/>
        </authorList>
    </citation>
    <scope>NUCLEOTIDE SEQUENCE</scope>
</reference>
<dbReference type="SUPFAM" id="SSF48295">
    <property type="entry name" value="TrpR-like"/>
    <property type="match status" value="1"/>
</dbReference>
<organism evidence="1">
    <name type="scientific">uncultured bacterium contig00062</name>
    <dbReference type="NCBI Taxonomy" id="1181545"/>
    <lineage>
        <taxon>Bacteria</taxon>
        <taxon>environmental samples</taxon>
    </lineage>
</organism>
<dbReference type="AlphaFoldDB" id="A0A806KKD4"/>
<evidence type="ECO:0008006" key="2">
    <source>
        <dbReference type="Google" id="ProtNLM"/>
    </source>
</evidence>
<dbReference type="Pfam" id="PF01527">
    <property type="entry name" value="HTH_Tnp_1"/>
    <property type="match status" value="1"/>
</dbReference>
<dbReference type="EMBL" id="JQ844236">
    <property type="protein sequence ID" value="AGS53560.1"/>
    <property type="molecule type" value="Genomic_DNA"/>
</dbReference>
<dbReference type="InterPro" id="IPR002514">
    <property type="entry name" value="Transposase_8"/>
</dbReference>
<evidence type="ECO:0000313" key="1">
    <source>
        <dbReference type="EMBL" id="AGS53560.1"/>
    </source>
</evidence>
<name>A0A806KKD4_9BACT</name>
<dbReference type="GO" id="GO:0004803">
    <property type="term" value="F:transposase activity"/>
    <property type="evidence" value="ECO:0007669"/>
    <property type="project" value="InterPro"/>
</dbReference>